<organism evidence="3 4">
    <name type="scientific">Natrialba chahannaoensis JCM 10990</name>
    <dbReference type="NCBI Taxonomy" id="1227492"/>
    <lineage>
        <taxon>Archaea</taxon>
        <taxon>Methanobacteriati</taxon>
        <taxon>Methanobacteriota</taxon>
        <taxon>Stenosarchaea group</taxon>
        <taxon>Halobacteria</taxon>
        <taxon>Halobacteriales</taxon>
        <taxon>Natrialbaceae</taxon>
        <taxon>Natrialba</taxon>
    </lineage>
</organism>
<dbReference type="PANTHER" id="PTHR37817">
    <property type="entry name" value="N-ACETYLTRANSFERASE EIS"/>
    <property type="match status" value="1"/>
</dbReference>
<feature type="compositionally biased region" description="Basic and acidic residues" evidence="1">
    <location>
        <begin position="35"/>
        <end position="54"/>
    </location>
</feature>
<sequence>MVHYRPLRDGEAFHEFRQYAFRPASGIEPYDPDEHETPRDRRGGRRAIYEHDPGENEDEGGDSDNTNPDPRSICRHYWLETHVRGDTHPTAGLASVATPPEFRRQGYVRDLLAYSLEEYRERGCRFSVLWPFSYSFYNTYGWDTSNQLARHAFDPDLLSFASAALDASSADYSFQPLESNAFVRLQSVYEAHTERYALAIERDEWWWRHRVFEGHDVDPYVYAAERDGDTVGYLVYGFDSHGDSELGGRTMVVSELVGEDHEAFLALLAFCHRHASQVEEVVLELPPEAPFRETVRTPGEVETTVKNGPMVRVIDVAETLSALSYPQGVETTRLLSVTDPLADWNNGTFEFAVRDGSAACERVLDGDDEHDSTADARLDIATLSQLVVGARSARELARTNRLEASDEVVSELEELFPKTGVYLSDHF</sequence>
<gene>
    <name evidence="3" type="ORF">C482_10801</name>
</gene>
<proteinExistence type="predicted"/>
<dbReference type="InterPro" id="IPR041380">
    <property type="entry name" value="Acetyltransf_17"/>
</dbReference>
<evidence type="ECO:0000313" key="3">
    <source>
        <dbReference type="EMBL" id="ELY99040.1"/>
    </source>
</evidence>
<feature type="domain" description="N-acetyltransferase" evidence="2">
    <location>
        <begin position="2"/>
        <end position="178"/>
    </location>
</feature>
<dbReference type="PANTHER" id="PTHR37817:SF1">
    <property type="entry name" value="N-ACETYLTRANSFERASE EIS"/>
    <property type="match status" value="1"/>
</dbReference>
<dbReference type="PROSITE" id="PS51186">
    <property type="entry name" value="GNAT"/>
    <property type="match status" value="1"/>
</dbReference>
<protein>
    <recommendedName>
        <fullName evidence="2">N-acetyltransferase domain-containing protein</fullName>
    </recommendedName>
</protein>
<dbReference type="SUPFAM" id="SSF55729">
    <property type="entry name" value="Acyl-CoA N-acyltransferases (Nat)"/>
    <property type="match status" value="1"/>
</dbReference>
<dbReference type="InterPro" id="IPR000182">
    <property type="entry name" value="GNAT_dom"/>
</dbReference>
<feature type="region of interest" description="Disordered" evidence="1">
    <location>
        <begin position="24"/>
        <end position="70"/>
    </location>
</feature>
<dbReference type="SUPFAM" id="SSF55718">
    <property type="entry name" value="SCP-like"/>
    <property type="match status" value="1"/>
</dbReference>
<dbReference type="Pfam" id="PF13527">
    <property type="entry name" value="Acetyltransf_9"/>
    <property type="match status" value="1"/>
</dbReference>
<dbReference type="CDD" id="cd04301">
    <property type="entry name" value="NAT_SF"/>
    <property type="match status" value="1"/>
</dbReference>
<accession>M0AK42</accession>
<evidence type="ECO:0000256" key="1">
    <source>
        <dbReference type="SAM" id="MobiDB-lite"/>
    </source>
</evidence>
<dbReference type="InterPro" id="IPR036527">
    <property type="entry name" value="SCP2_sterol-bd_dom_sf"/>
</dbReference>
<dbReference type="InterPro" id="IPR051554">
    <property type="entry name" value="Acetyltransferase_Eis"/>
</dbReference>
<comment type="caution">
    <text evidence="3">The sequence shown here is derived from an EMBL/GenBank/DDBJ whole genome shotgun (WGS) entry which is preliminary data.</text>
</comment>
<evidence type="ECO:0000313" key="4">
    <source>
        <dbReference type="Proteomes" id="UP000011693"/>
    </source>
</evidence>
<dbReference type="GO" id="GO:0034069">
    <property type="term" value="F:aminoglycoside N-acetyltransferase activity"/>
    <property type="evidence" value="ECO:0007669"/>
    <property type="project" value="TreeGrafter"/>
</dbReference>
<dbReference type="Pfam" id="PF17668">
    <property type="entry name" value="Acetyltransf_17"/>
    <property type="match status" value="1"/>
</dbReference>
<dbReference type="OrthoDB" id="212302at2157"/>
<keyword evidence="4" id="KW-1185">Reference proteome</keyword>
<dbReference type="Proteomes" id="UP000011693">
    <property type="component" value="Unassembled WGS sequence"/>
</dbReference>
<dbReference type="Pfam" id="PF13530">
    <property type="entry name" value="SCP2_2"/>
    <property type="match status" value="1"/>
</dbReference>
<dbReference type="InterPro" id="IPR016181">
    <property type="entry name" value="Acyl_CoA_acyltransferase"/>
</dbReference>
<dbReference type="PATRIC" id="fig|1227492.4.peg.2130"/>
<dbReference type="Gene3D" id="3.30.1050.10">
    <property type="entry name" value="SCP2 sterol-binding domain"/>
    <property type="match status" value="1"/>
</dbReference>
<name>M0AK42_9EURY</name>
<dbReference type="STRING" id="1227492.C482_10801"/>
<dbReference type="InterPro" id="IPR025559">
    <property type="entry name" value="Eis_dom"/>
</dbReference>
<reference evidence="3 4" key="1">
    <citation type="journal article" date="2014" name="PLoS Genet.">
        <title>Phylogenetically driven sequencing of extremely halophilic archaea reveals strategies for static and dynamic osmo-response.</title>
        <authorList>
            <person name="Becker E.A."/>
            <person name="Seitzer P.M."/>
            <person name="Tritt A."/>
            <person name="Larsen D."/>
            <person name="Krusor M."/>
            <person name="Yao A.I."/>
            <person name="Wu D."/>
            <person name="Madern D."/>
            <person name="Eisen J.A."/>
            <person name="Darling A.E."/>
            <person name="Facciotti M.T."/>
        </authorList>
    </citation>
    <scope>NUCLEOTIDE SEQUENCE [LARGE SCALE GENOMIC DNA]</scope>
    <source>
        <strain evidence="3 4">JCM 10990</strain>
    </source>
</reference>
<dbReference type="AlphaFoldDB" id="M0AK42"/>
<dbReference type="EMBL" id="AOIN01000059">
    <property type="protein sequence ID" value="ELY99040.1"/>
    <property type="molecule type" value="Genomic_DNA"/>
</dbReference>
<dbReference type="RefSeq" id="WP_006167596.1">
    <property type="nucleotide sequence ID" value="NZ_AOIN01000059.1"/>
</dbReference>
<dbReference type="GO" id="GO:0030649">
    <property type="term" value="P:aminoglycoside antibiotic catabolic process"/>
    <property type="evidence" value="ECO:0007669"/>
    <property type="project" value="TreeGrafter"/>
</dbReference>
<evidence type="ECO:0000259" key="2">
    <source>
        <dbReference type="PROSITE" id="PS51186"/>
    </source>
</evidence>
<dbReference type="Gene3D" id="3.40.630.30">
    <property type="match status" value="2"/>
</dbReference>